<feature type="compositionally biased region" description="Low complexity" evidence="1">
    <location>
        <begin position="947"/>
        <end position="976"/>
    </location>
</feature>
<comment type="caution">
    <text evidence="2">The sequence shown here is derived from an EMBL/GenBank/DDBJ whole genome shotgun (WGS) entry which is preliminary data.</text>
</comment>
<feature type="region of interest" description="Disordered" evidence="1">
    <location>
        <begin position="939"/>
        <end position="985"/>
    </location>
</feature>
<reference evidence="2" key="1">
    <citation type="submission" date="2023-10" db="EMBL/GenBank/DDBJ databases">
        <authorList>
            <person name="Chen Y."/>
            <person name="Shah S."/>
            <person name="Dougan E. K."/>
            <person name="Thang M."/>
            <person name="Chan C."/>
        </authorList>
    </citation>
    <scope>NUCLEOTIDE SEQUENCE [LARGE SCALE GENOMIC DNA]</scope>
</reference>
<gene>
    <name evidence="2" type="ORF">PCOR1329_LOCUS81577</name>
</gene>
<dbReference type="EMBL" id="CAUYUJ010021649">
    <property type="protein sequence ID" value="CAK0906142.1"/>
    <property type="molecule type" value="Genomic_DNA"/>
</dbReference>
<evidence type="ECO:0000313" key="2">
    <source>
        <dbReference type="EMBL" id="CAK0906142.1"/>
    </source>
</evidence>
<evidence type="ECO:0000256" key="1">
    <source>
        <dbReference type="SAM" id="MobiDB-lite"/>
    </source>
</evidence>
<organism evidence="2 3">
    <name type="scientific">Prorocentrum cordatum</name>
    <dbReference type="NCBI Taxonomy" id="2364126"/>
    <lineage>
        <taxon>Eukaryota</taxon>
        <taxon>Sar</taxon>
        <taxon>Alveolata</taxon>
        <taxon>Dinophyceae</taxon>
        <taxon>Prorocentrales</taxon>
        <taxon>Prorocentraceae</taxon>
        <taxon>Prorocentrum</taxon>
    </lineage>
</organism>
<dbReference type="Proteomes" id="UP001189429">
    <property type="component" value="Unassembled WGS sequence"/>
</dbReference>
<protein>
    <submittedName>
        <fullName evidence="2">Uncharacterized protein</fullName>
    </submittedName>
</protein>
<accession>A0ABN9Y1J5</accession>
<sequence>MLPHAAAKLSELSLTQEEIESAKKILAAADQKKLNSIKQGVKSFLAANPDSNLNKSNRYDNQFLLAFLAHQSRCSEATKRTSSKKEIASSKVKNADIYRMSVKEMDDKLGVEKATLWRSVLKGLPDLLTGRTDPQFLEYAVPQNWERMSESELATFLIEANGEATKEDISAALAFDGPDMQLAGMVSSSSGVNPVTVKAEAVESQEETDKKHLALKVAETEAKLPELVREFQDILLDMKVVQAKAASKDDPYHEAFRADLAAHCKKVKTTKDVLEKMATHEANPTQIPKLLRAIDDLRAENLQLVEFATKNGYKEEKTTNKRRKKKERLIGLRLENVMVDVLHTLDLGLTAVIVGSVMFTLACIRKRISEILVMAIGATMISWRREYANCWNGGIVVIPSVPTECLVGMAVAALVAAAWRKRLQEPPLGGLHAGAAEHPLLGDAPRGGGAAAAGAASAKAGVDFGGDLADALQRMHELLLLQPPDLQRLRVTASGVSEAPRRGVGAALTEGCHSLLQYRQPLRPVRRGLAGGLSGGAAGFASIKCQGGVRDRGFSFHPAQGCLVVMICLLFHPAQGLGRCPDALDLGRPASVAWPEAQQTPPDAPWHPSWRGSPTFGSTELLERALSLFPSQFFVPVSPSVHRAMRDVSGLDLACLSNFDAFLREAGAPPTMKGPDIQALWSKSPMHAAAARQHRPSASDRALPGLVEHGVDPDEHVRMALLLSHPFAAPPSLELDLQFAVYANASLGPRVRDQRRHRRKLLVRLAAALRPLDEFALQQRHVSIAGAPGISPVFAAVLVVLLDWPDTGLPTRLVHGFEIAAEVPASGPLTKVIYELTVEEIKAGLADPFVTRRELGGGRCPAGRGCAPRLAGTSLEVLEGTSRAMLEDKLRKWVSKAYSLGLNPPAVLPGLRDTFLQGLPHAVTCDEFDEVARRVLQDAQKGGTEVASPPSGQPPAQAAAAPAAAAAAPAPTAAETPPLPAAAPAPAPAAAAAAPAPAPAAAPASAGQVALGGPTPLEEGGPASVPLYWASAAYFDAAHLESDGVWDDGSQASRSRTLYDDGAVAVGAWTCTAGSFPVMWRSPAGAGSSLPGAEAGLRRRRSIAPGGVSRALALRSLFRGIPPPPAECKPWCRGQTPEPTE</sequence>
<name>A0ABN9Y1J5_9DINO</name>
<proteinExistence type="predicted"/>
<evidence type="ECO:0000313" key="3">
    <source>
        <dbReference type="Proteomes" id="UP001189429"/>
    </source>
</evidence>
<keyword evidence="3" id="KW-1185">Reference proteome</keyword>